<dbReference type="RefSeq" id="WP_191820186.1">
    <property type="nucleotide sequence ID" value="NZ_JACYFT010000003.1"/>
</dbReference>
<feature type="region of interest" description="Disordered" evidence="1">
    <location>
        <begin position="61"/>
        <end position="100"/>
    </location>
</feature>
<keyword evidence="4" id="KW-1185">Reference proteome</keyword>
<feature type="signal peptide" evidence="2">
    <location>
        <begin position="1"/>
        <end position="18"/>
    </location>
</feature>
<protein>
    <submittedName>
        <fullName evidence="3">Helix-hairpin-helix domain-containing protein</fullName>
    </submittedName>
</protein>
<dbReference type="EMBL" id="JACYFT010000003">
    <property type="protein sequence ID" value="MBD8051708.1"/>
    <property type="molecule type" value="Genomic_DNA"/>
</dbReference>
<accession>A0A927FJG1</accession>
<feature type="chain" id="PRO_5037849229" evidence="2">
    <location>
        <begin position="19"/>
        <end position="100"/>
    </location>
</feature>
<organism evidence="3 4">
    <name type="scientific">Limnohabitans radicicola</name>
    <dbReference type="NCBI Taxonomy" id="2771427"/>
    <lineage>
        <taxon>Bacteria</taxon>
        <taxon>Pseudomonadati</taxon>
        <taxon>Pseudomonadota</taxon>
        <taxon>Betaproteobacteria</taxon>
        <taxon>Burkholderiales</taxon>
        <taxon>Comamonadaceae</taxon>
        <taxon>Limnohabitans</taxon>
    </lineage>
</organism>
<dbReference type="Proteomes" id="UP000647424">
    <property type="component" value="Unassembled WGS sequence"/>
</dbReference>
<dbReference type="Gene3D" id="1.10.150.320">
    <property type="entry name" value="Photosystem II 12 kDa extrinsic protein"/>
    <property type="match status" value="1"/>
</dbReference>
<name>A0A927FJG1_9BURK</name>
<dbReference type="AlphaFoldDB" id="A0A927FJG1"/>
<dbReference type="Pfam" id="PF12836">
    <property type="entry name" value="HHH_3"/>
    <property type="match status" value="1"/>
</dbReference>
<proteinExistence type="predicted"/>
<evidence type="ECO:0000256" key="2">
    <source>
        <dbReference type="SAM" id="SignalP"/>
    </source>
</evidence>
<gene>
    <name evidence="3" type="ORF">IC609_14265</name>
</gene>
<dbReference type="SUPFAM" id="SSF160975">
    <property type="entry name" value="AF1531-like"/>
    <property type="match status" value="1"/>
</dbReference>
<keyword evidence="2" id="KW-0732">Signal</keyword>
<comment type="caution">
    <text evidence="3">The sequence shown here is derived from an EMBL/GenBank/DDBJ whole genome shotgun (WGS) entry which is preliminary data.</text>
</comment>
<reference evidence="3" key="1">
    <citation type="submission" date="2020-09" db="EMBL/GenBank/DDBJ databases">
        <title>Genome seq and assembly of Limnohabitants sp.</title>
        <authorList>
            <person name="Chhetri G."/>
        </authorList>
    </citation>
    <scope>NUCLEOTIDE SEQUENCE</scope>
    <source>
        <strain evidence="3">JUR4</strain>
    </source>
</reference>
<sequence>MKHRFAWGLLLASAWASAQTVDIAQAREIDLDGLRGLGPSTTRLILQERERRPFRDWKDLMQRTPGIGPKKAAQLSEQGLRVQGQPYPNKAPVGAPPSGR</sequence>
<evidence type="ECO:0000313" key="3">
    <source>
        <dbReference type="EMBL" id="MBD8051708.1"/>
    </source>
</evidence>
<evidence type="ECO:0000256" key="1">
    <source>
        <dbReference type="SAM" id="MobiDB-lite"/>
    </source>
</evidence>
<evidence type="ECO:0000313" key="4">
    <source>
        <dbReference type="Proteomes" id="UP000647424"/>
    </source>
</evidence>